<dbReference type="Proteomes" id="UP000054481">
    <property type="component" value="Unassembled WGS sequence"/>
</dbReference>
<evidence type="ECO:0000256" key="1">
    <source>
        <dbReference type="SAM" id="MobiDB-lite"/>
    </source>
</evidence>
<name>A0A0F7ZVC5_9HYPO</name>
<feature type="compositionally biased region" description="Acidic residues" evidence="1">
    <location>
        <begin position="206"/>
        <end position="247"/>
    </location>
</feature>
<gene>
    <name evidence="2" type="ORF">HIM_04102</name>
</gene>
<dbReference type="AlphaFoldDB" id="A0A0F7ZVC5"/>
<dbReference type="EMBL" id="KQ030511">
    <property type="protein sequence ID" value="KJZ76373.1"/>
    <property type="molecule type" value="Genomic_DNA"/>
</dbReference>
<accession>A0A0F7ZVC5</accession>
<keyword evidence="3" id="KW-1185">Reference proteome</keyword>
<protein>
    <submittedName>
        <fullName evidence="2">Uncharacterized protein</fullName>
    </submittedName>
</protein>
<feature type="region of interest" description="Disordered" evidence="1">
    <location>
        <begin position="168"/>
        <end position="251"/>
    </location>
</feature>
<sequence length="437" mass="50007">MEDFAQTVDGLSASQRSQLHEVADLMLEIFHTLARMRYLPAEWIEEGPHDVSALLPTYHSLDLEPAIIYLYSILPYIKQSHIWKRDFFQGGEFADFRNVETVEQGRDPFWDESPAGRLRPWMTPLSMIGNHCDAIIYDARQHRIGIFGQMTCWSSTDRNVHEGWRMIREDDGDSGLSNETGHGDDASSEGDASDIQVAENGHGQVSDDEGLSENDTAMEDEEDGEDQGESDESEEEDEDEEEVDCDNMDARPAANVLRDIIRWYYDLSEVPGGGEHSGSLWNQETAKSLYQKHGWPGEGFDGDAFEADLLRAHVAENVRHNLKPGYYSRISCLEYSLKEEHGPALQKRTDKLATASSVDEEWVARWELWEAERRFHQAQAELRAAKEATFRAAWEPQTFDPEESLLKELVQLGEEITQRQEIFDALRKLLKWVIRTH</sequence>
<proteinExistence type="predicted"/>
<dbReference type="OrthoDB" id="4927391at2759"/>
<evidence type="ECO:0000313" key="2">
    <source>
        <dbReference type="EMBL" id="KJZ76373.1"/>
    </source>
</evidence>
<reference evidence="2 3" key="1">
    <citation type="journal article" date="2014" name="Genome Biol. Evol.">
        <title>Comparative genomics and transcriptomics analyses reveal divergent lifestyle features of nematode endoparasitic fungus Hirsutella minnesotensis.</title>
        <authorList>
            <person name="Lai Y."/>
            <person name="Liu K."/>
            <person name="Zhang X."/>
            <person name="Zhang X."/>
            <person name="Li K."/>
            <person name="Wang N."/>
            <person name="Shu C."/>
            <person name="Wu Y."/>
            <person name="Wang C."/>
            <person name="Bushley K.E."/>
            <person name="Xiang M."/>
            <person name="Liu X."/>
        </authorList>
    </citation>
    <scope>NUCLEOTIDE SEQUENCE [LARGE SCALE GENOMIC DNA]</scope>
    <source>
        <strain evidence="2 3">3608</strain>
    </source>
</reference>
<evidence type="ECO:0000313" key="3">
    <source>
        <dbReference type="Proteomes" id="UP000054481"/>
    </source>
</evidence>
<organism evidence="2 3">
    <name type="scientific">Hirsutella minnesotensis 3608</name>
    <dbReference type="NCBI Taxonomy" id="1043627"/>
    <lineage>
        <taxon>Eukaryota</taxon>
        <taxon>Fungi</taxon>
        <taxon>Dikarya</taxon>
        <taxon>Ascomycota</taxon>
        <taxon>Pezizomycotina</taxon>
        <taxon>Sordariomycetes</taxon>
        <taxon>Hypocreomycetidae</taxon>
        <taxon>Hypocreales</taxon>
        <taxon>Ophiocordycipitaceae</taxon>
        <taxon>Hirsutella</taxon>
    </lineage>
</organism>